<dbReference type="InterPro" id="IPR003594">
    <property type="entry name" value="HATPase_dom"/>
</dbReference>
<evidence type="ECO:0000256" key="7">
    <source>
        <dbReference type="SAM" id="Phobius"/>
    </source>
</evidence>
<keyword evidence="12" id="KW-1185">Reference proteome</keyword>
<comment type="catalytic activity">
    <reaction evidence="1">
        <text>ATP + protein L-histidine = ADP + protein N-phospho-L-histidine.</text>
        <dbReference type="EC" id="2.7.13.3"/>
    </reaction>
</comment>
<evidence type="ECO:0000256" key="6">
    <source>
        <dbReference type="PROSITE-ProRule" id="PRU00169"/>
    </source>
</evidence>
<dbReference type="PANTHER" id="PTHR43547">
    <property type="entry name" value="TWO-COMPONENT HISTIDINE KINASE"/>
    <property type="match status" value="1"/>
</dbReference>
<gene>
    <name evidence="11" type="ORF">FLL46_21035</name>
</gene>
<accession>A0A545U5Y8</accession>
<dbReference type="SUPFAM" id="SSF47384">
    <property type="entry name" value="Homodimeric domain of signal transducing histidine kinase"/>
    <property type="match status" value="1"/>
</dbReference>
<dbReference type="Pfam" id="PF07494">
    <property type="entry name" value="Reg_prop"/>
    <property type="match status" value="5"/>
</dbReference>
<dbReference type="PROSITE" id="PS50110">
    <property type="entry name" value="RESPONSE_REGULATORY"/>
    <property type="match status" value="2"/>
</dbReference>
<dbReference type="InterPro" id="IPR003661">
    <property type="entry name" value="HisK_dim/P_dom"/>
</dbReference>
<dbReference type="EMBL" id="VIKS01000013">
    <property type="protein sequence ID" value="TQV84885.1"/>
    <property type="molecule type" value="Genomic_DNA"/>
</dbReference>
<dbReference type="PROSITE" id="PS50894">
    <property type="entry name" value="HPT"/>
    <property type="match status" value="1"/>
</dbReference>
<dbReference type="Pfam" id="PF02518">
    <property type="entry name" value="HATPase_c"/>
    <property type="match status" value="1"/>
</dbReference>
<evidence type="ECO:0000256" key="1">
    <source>
        <dbReference type="ARBA" id="ARBA00000085"/>
    </source>
</evidence>
<reference evidence="11 12" key="1">
    <citation type="submission" date="2019-07" db="EMBL/GenBank/DDBJ databases">
        <title>Draft genome for Aliikangiella sp. M105.</title>
        <authorList>
            <person name="Wang G."/>
        </authorList>
    </citation>
    <scope>NUCLEOTIDE SEQUENCE [LARGE SCALE GENOMIC DNA]</scope>
    <source>
        <strain evidence="11 12">M105</strain>
    </source>
</reference>
<name>A0A545U5Y8_9GAMM</name>
<dbReference type="SUPFAM" id="SSF63829">
    <property type="entry name" value="Calcium-dependent phosphotriesterase"/>
    <property type="match status" value="2"/>
</dbReference>
<dbReference type="InterPro" id="IPR036097">
    <property type="entry name" value="HisK_dim/P_sf"/>
</dbReference>
<dbReference type="Gene3D" id="3.30.565.10">
    <property type="entry name" value="Histidine kinase-like ATPase, C-terminal domain"/>
    <property type="match status" value="1"/>
</dbReference>
<evidence type="ECO:0000259" key="8">
    <source>
        <dbReference type="PROSITE" id="PS50109"/>
    </source>
</evidence>
<dbReference type="SUPFAM" id="SSF52172">
    <property type="entry name" value="CheY-like"/>
    <property type="match status" value="2"/>
</dbReference>
<feature type="domain" description="Response regulatory" evidence="9">
    <location>
        <begin position="1277"/>
        <end position="1393"/>
    </location>
</feature>
<proteinExistence type="predicted"/>
<dbReference type="PRINTS" id="PR00344">
    <property type="entry name" value="BCTRLSENSOR"/>
</dbReference>
<feature type="transmembrane region" description="Helical" evidence="7">
    <location>
        <begin position="12"/>
        <end position="32"/>
    </location>
</feature>
<dbReference type="InterPro" id="IPR001789">
    <property type="entry name" value="Sig_transdc_resp-reg_receiver"/>
</dbReference>
<dbReference type="InterPro" id="IPR036890">
    <property type="entry name" value="HATPase_C_sf"/>
</dbReference>
<dbReference type="Gene3D" id="2.130.10.10">
    <property type="entry name" value="YVTN repeat-like/Quinoprotein amine dehydrogenase"/>
    <property type="match status" value="6"/>
</dbReference>
<dbReference type="Gene3D" id="3.40.50.2300">
    <property type="match status" value="2"/>
</dbReference>
<dbReference type="Pfam" id="PF00072">
    <property type="entry name" value="Response_reg"/>
    <property type="match status" value="1"/>
</dbReference>
<dbReference type="InterPro" id="IPR011047">
    <property type="entry name" value="Quinoprotein_ADH-like_sf"/>
</dbReference>
<dbReference type="InterPro" id="IPR008207">
    <property type="entry name" value="Sig_transdc_His_kin_Hpt_dom"/>
</dbReference>
<feature type="modified residue" description="Phosphohistidine" evidence="5">
    <location>
        <position position="1489"/>
    </location>
</feature>
<dbReference type="InterPro" id="IPR011123">
    <property type="entry name" value="Y_Y_Y"/>
</dbReference>
<dbReference type="CDD" id="cd16922">
    <property type="entry name" value="HATPase_EvgS-ArcB-TorS-like"/>
    <property type="match status" value="1"/>
</dbReference>
<keyword evidence="7" id="KW-1133">Transmembrane helix</keyword>
<feature type="domain" description="HPt" evidence="10">
    <location>
        <begin position="1447"/>
        <end position="1546"/>
    </location>
</feature>
<evidence type="ECO:0000313" key="12">
    <source>
        <dbReference type="Proteomes" id="UP000315439"/>
    </source>
</evidence>
<dbReference type="SMART" id="SM00448">
    <property type="entry name" value="REC"/>
    <property type="match status" value="2"/>
</dbReference>
<evidence type="ECO:0000256" key="5">
    <source>
        <dbReference type="PROSITE-ProRule" id="PRU00110"/>
    </source>
</evidence>
<dbReference type="Pfam" id="PF01627">
    <property type="entry name" value="Hpt"/>
    <property type="match status" value="1"/>
</dbReference>
<dbReference type="FunFam" id="2.60.40.10:FF:000791">
    <property type="entry name" value="Two-component system sensor histidine kinase/response regulator"/>
    <property type="match status" value="1"/>
</dbReference>
<dbReference type="InterPro" id="IPR013783">
    <property type="entry name" value="Ig-like_fold"/>
</dbReference>
<organism evidence="11 12">
    <name type="scientific">Aliikangiella coralliicola</name>
    <dbReference type="NCBI Taxonomy" id="2592383"/>
    <lineage>
        <taxon>Bacteria</taxon>
        <taxon>Pseudomonadati</taxon>
        <taxon>Pseudomonadota</taxon>
        <taxon>Gammaproteobacteria</taxon>
        <taxon>Oceanospirillales</taxon>
        <taxon>Pleioneaceae</taxon>
        <taxon>Aliikangiella</taxon>
    </lineage>
</organism>
<sequence>MLVEIIKNKAISFVKVFAFVVGAGCVFCQSLFAQDRLRFKHIGVENGLSQVTILDMVQDGKGFIWFATQEGLNRYDGYEFKVFKFSQVNPHSLSDNFIKKLYIDSQERLWVGTRNGLNLFNYKTHQFVRLYHEPTNLNSISSNHITAIAEDKQGFIWVGTAGGGLNKYNPTTNRFERFRYDPDNANSLLNDYITDLLVDSNGILWIASGSARLVPANRAGGLNKIQLNDLPVDRQIVERVQLPVSSDFNDATFGVVSLFEDKDQNLWMGTIRSGLLKKSANTSTISRLAFTELSKKQNPITSIGQDQFGKIWFGTQYNGLFSYDDSTEQLTNFSPDAPANSNINDRDIVSILFDRTQVFWVGTWARAINRLDFGSSQFKQYLQVKSTTHQAGQTIRAIVGDNQNRIWLAAWDSGLLEFDQDTGETRRHALIDIEKTGNVREVFFDSKNILWLGSNTEGLIKYDTEQETVEYFRHDPEDSSSLSNNHVLHITEDPMGNLWIATRGGGLNRFDRKSKSFSRYQHDINDPDSLSSNLVSFVFYDDSNLLWLGTEGSGLNIFDIETGKVIKRYLADYSTASVIGNSINSIIKDSKNRFWIGTNKGASRVYFVNKTKNKMDLTFELIGGSDENATGAVGGLLEDNRGDIWASSMRGIFKVNTNTLEVTNYRPDHGTIPEGYYIRARYKTKSGGMFFGSVSGLTYFDPEKIEFDDKPPKVMITKLMLFNKELVFSAMDSNSPLTQSIDEVDNIYFNHRQNVFSLEFSGLHYASPELNQYAYKLAGFDQEWLFTDALNRRATYTNLDPGWYTFNVKASNKDGVWSDNIAYLRIRVHSAPWTSWWAYSLYLIALLAFLFFIFRQSALAEKLDKEKTIAQIEKDFAVKSNELKSKFLANMSHEIRTPMNAIIGLSGLALRVPMNEKLRDYLSKIETSSSALLRIIDDILDYSKIEADKLELEKRPFSLEEVIKEVINVISPRANEKGLELIVSHLEDIDFKLVGDELRLRQVIINLANNAIKFTTQGFIEICFDKLVQNDNSIEIKISVIDTGIGLTQKQIQKIFTPFTQADMSTTRKYGGTGLGLSLSRRLVHLMGGEIHVASRINQGTTFSFNARFGIDSRAQSLYFEDKPLLNQLNVLVIEDNKETLVTLIRMLESFGICAIPYLASDISPKQLQLASMDFNQFNLIMLDASLPSSNFVDIGYFLRQKIMAPSTHVLLMTGISTVVEPIHRRIFDTIIEKPVTPSELHDGLLSSLDLRKPSSNDVSFSGEERARILAKLASKSVLLVEDNAINQQVAKELISAFGVHVECANNGQEAIEMIKIQHFDMVFMDMQMPILDGKETTQIIRKQSLLDEQPIVAMTAHAMVGDKEKCIAAGMDDYISKPIKPEALYQCMQSWLFKNEQQSLGALSLLLEELTNSMVNEKESRFQLPEESLEKKSDSSPVNFKAGLASMDNNDELYHEVLKMFVDRYQPLRRREDLFERKKPDELGRFFHTMKGLAATISASQLQQECERLECEFSEHNQVKEQDIDICLRQLALVCDAIEDILKENQLSSR</sequence>
<dbReference type="InterPro" id="IPR004358">
    <property type="entry name" value="Sig_transdc_His_kin-like_C"/>
</dbReference>
<evidence type="ECO:0000256" key="2">
    <source>
        <dbReference type="ARBA" id="ARBA00012438"/>
    </source>
</evidence>
<feature type="domain" description="Response regulatory" evidence="9">
    <location>
        <begin position="1130"/>
        <end position="1249"/>
    </location>
</feature>
<dbReference type="Proteomes" id="UP000315439">
    <property type="component" value="Unassembled WGS sequence"/>
</dbReference>
<dbReference type="CDD" id="cd17546">
    <property type="entry name" value="REC_hyHK_CKI1_RcsC-like"/>
    <property type="match status" value="1"/>
</dbReference>
<comment type="caution">
    <text evidence="11">The sequence shown here is derived from an EMBL/GenBank/DDBJ whole genome shotgun (WGS) entry which is preliminary data.</text>
</comment>
<protein>
    <recommendedName>
        <fullName evidence="2">histidine kinase</fullName>
        <ecNumber evidence="2">2.7.13.3</ecNumber>
    </recommendedName>
</protein>
<evidence type="ECO:0000256" key="3">
    <source>
        <dbReference type="ARBA" id="ARBA00022553"/>
    </source>
</evidence>
<dbReference type="CDD" id="cd00082">
    <property type="entry name" value="HisKA"/>
    <property type="match status" value="1"/>
</dbReference>
<dbReference type="Gene3D" id="2.60.40.10">
    <property type="entry name" value="Immunoglobulins"/>
    <property type="match status" value="1"/>
</dbReference>
<keyword evidence="7" id="KW-0472">Membrane</keyword>
<dbReference type="SUPFAM" id="SSF47226">
    <property type="entry name" value="Histidine-containing phosphotransfer domain, HPT domain"/>
    <property type="match status" value="1"/>
</dbReference>
<dbReference type="FunFam" id="3.30.565.10:FF:000010">
    <property type="entry name" value="Sensor histidine kinase RcsC"/>
    <property type="match status" value="1"/>
</dbReference>
<dbReference type="InterPro" id="IPR036641">
    <property type="entry name" value="HPT_dom_sf"/>
</dbReference>
<dbReference type="RefSeq" id="WP_142933397.1">
    <property type="nucleotide sequence ID" value="NZ_ML660169.1"/>
</dbReference>
<evidence type="ECO:0000256" key="4">
    <source>
        <dbReference type="ARBA" id="ARBA00023012"/>
    </source>
</evidence>
<dbReference type="SUPFAM" id="SSF55874">
    <property type="entry name" value="ATPase domain of HSP90 chaperone/DNA topoisomerase II/histidine kinase"/>
    <property type="match status" value="1"/>
</dbReference>
<dbReference type="InterPro" id="IPR005467">
    <property type="entry name" value="His_kinase_dom"/>
</dbReference>
<dbReference type="OrthoDB" id="9797243at2"/>
<dbReference type="PANTHER" id="PTHR43547:SF2">
    <property type="entry name" value="HYBRID SIGNAL TRANSDUCTION HISTIDINE KINASE C"/>
    <property type="match status" value="1"/>
</dbReference>
<evidence type="ECO:0000259" key="10">
    <source>
        <dbReference type="PROSITE" id="PS50894"/>
    </source>
</evidence>
<dbReference type="Gene3D" id="1.10.287.130">
    <property type="match status" value="1"/>
</dbReference>
<dbReference type="GO" id="GO:0000155">
    <property type="term" value="F:phosphorelay sensor kinase activity"/>
    <property type="evidence" value="ECO:0007669"/>
    <property type="project" value="InterPro"/>
</dbReference>
<feature type="domain" description="Histidine kinase" evidence="8">
    <location>
        <begin position="890"/>
        <end position="1111"/>
    </location>
</feature>
<dbReference type="InterPro" id="IPR011006">
    <property type="entry name" value="CheY-like_superfamily"/>
</dbReference>
<dbReference type="SMART" id="SM00387">
    <property type="entry name" value="HATPase_c"/>
    <property type="match status" value="1"/>
</dbReference>
<dbReference type="Gene3D" id="1.20.120.160">
    <property type="entry name" value="HPT domain"/>
    <property type="match status" value="1"/>
</dbReference>
<feature type="modified residue" description="4-aspartylphosphate" evidence="6">
    <location>
        <position position="1184"/>
    </location>
</feature>
<dbReference type="EC" id="2.7.13.3" evidence="2"/>
<feature type="modified residue" description="4-aspartylphosphate" evidence="6">
    <location>
        <position position="1326"/>
    </location>
</feature>
<keyword evidence="4" id="KW-0902">Two-component regulatory system</keyword>
<evidence type="ECO:0000259" key="9">
    <source>
        <dbReference type="PROSITE" id="PS50110"/>
    </source>
</evidence>
<keyword evidence="7" id="KW-0812">Transmembrane</keyword>
<keyword evidence="3 6" id="KW-0597">Phosphoprotein</keyword>
<dbReference type="SMART" id="SM00388">
    <property type="entry name" value="HisKA"/>
    <property type="match status" value="1"/>
</dbReference>
<dbReference type="SUPFAM" id="SSF50998">
    <property type="entry name" value="Quinoprotein alcohol dehydrogenase-like"/>
    <property type="match status" value="1"/>
</dbReference>
<dbReference type="InterPro" id="IPR015943">
    <property type="entry name" value="WD40/YVTN_repeat-like_dom_sf"/>
</dbReference>
<dbReference type="Pfam" id="PF00512">
    <property type="entry name" value="HisKA"/>
    <property type="match status" value="1"/>
</dbReference>
<evidence type="ECO:0000313" key="11">
    <source>
        <dbReference type="EMBL" id="TQV84885.1"/>
    </source>
</evidence>
<dbReference type="PROSITE" id="PS50109">
    <property type="entry name" value="HIS_KIN"/>
    <property type="match status" value="1"/>
</dbReference>
<dbReference type="InterPro" id="IPR011110">
    <property type="entry name" value="Reg_prop"/>
</dbReference>
<dbReference type="Pfam" id="PF07495">
    <property type="entry name" value="Y_Y_Y"/>
    <property type="match status" value="1"/>
</dbReference>